<dbReference type="InterPro" id="IPR040921">
    <property type="entry name" value="Peptidase_S66C"/>
</dbReference>
<evidence type="ECO:0000259" key="6">
    <source>
        <dbReference type="Pfam" id="PF02016"/>
    </source>
</evidence>
<gene>
    <name evidence="8" type="ORF">H8J70_02975</name>
</gene>
<sequence>MNTLGQPLGPGARIGIVAPSAPVEKARFEEGLAYLQSLGLEPVCAPSVGQEYGYLSGTDEVRARDINRFFADPSIDGILCLRGGYGAARLLELLDYETIAAWPKLFIGFSDITALHTALRQRCGLATIHGPMLMNLGGAATPYTFAQFAAGLTEPALPGPITLPPGWVLEPLVEGTVHGNLTGGNMMLLANLTGTPNGLDGTGDILFLEEIGEEAYSLDRMLRQFEQSSLISRVQAVVFGEFVHCTPVEPEAGEFTVRDVLTYYARRWGKPAACGLPYGHGKTNGWLPLGRPATLRVTADSVSLILEDI</sequence>
<keyword evidence="5" id="KW-0720">Serine protease</keyword>
<dbReference type="RefSeq" id="WP_186502378.1">
    <property type="nucleotide sequence ID" value="NZ_JACOGK010000006.1"/>
</dbReference>
<dbReference type="InterPro" id="IPR040449">
    <property type="entry name" value="Peptidase_S66_N"/>
</dbReference>
<dbReference type="InterPro" id="IPR003507">
    <property type="entry name" value="S66_fam"/>
</dbReference>
<feature type="domain" description="LD-carboxypeptidase N-terminal" evidence="6">
    <location>
        <begin position="14"/>
        <end position="130"/>
    </location>
</feature>
<keyword evidence="3" id="KW-0645">Protease</keyword>
<dbReference type="PIRSF" id="PIRSF028757">
    <property type="entry name" value="LD-carboxypeptidase"/>
    <property type="match status" value="1"/>
</dbReference>
<evidence type="ECO:0000256" key="4">
    <source>
        <dbReference type="ARBA" id="ARBA00022801"/>
    </source>
</evidence>
<evidence type="ECO:0000256" key="5">
    <source>
        <dbReference type="ARBA" id="ARBA00022825"/>
    </source>
</evidence>
<dbReference type="Proteomes" id="UP000606870">
    <property type="component" value="Unassembled WGS sequence"/>
</dbReference>
<dbReference type="SUPFAM" id="SSF141986">
    <property type="entry name" value="LD-carboxypeptidase A C-terminal domain-like"/>
    <property type="match status" value="1"/>
</dbReference>
<dbReference type="CDD" id="cd07025">
    <property type="entry name" value="Peptidase_S66"/>
    <property type="match status" value="1"/>
</dbReference>
<evidence type="ECO:0000313" key="8">
    <source>
        <dbReference type="EMBL" id="MBC3536215.1"/>
    </source>
</evidence>
<organism evidence="8 9">
    <name type="scientific">Megasphaera hominis</name>
    <dbReference type="NCBI Taxonomy" id="159836"/>
    <lineage>
        <taxon>Bacteria</taxon>
        <taxon>Bacillati</taxon>
        <taxon>Bacillota</taxon>
        <taxon>Negativicutes</taxon>
        <taxon>Veillonellales</taxon>
        <taxon>Veillonellaceae</taxon>
        <taxon>Megasphaera</taxon>
    </lineage>
</organism>
<comment type="similarity">
    <text evidence="1">Belongs to the peptidase S66 family.</text>
</comment>
<reference evidence="8 9" key="1">
    <citation type="submission" date="2020-08" db="EMBL/GenBank/DDBJ databases">
        <authorList>
            <person name="Liu C."/>
            <person name="Sun Q."/>
        </authorList>
    </citation>
    <scope>NUCLEOTIDE SEQUENCE [LARGE SCALE GENOMIC DNA]</scope>
    <source>
        <strain evidence="8 9">NSJ-59</strain>
    </source>
</reference>
<proteinExistence type="inferred from homology"/>
<keyword evidence="4" id="KW-0378">Hydrolase</keyword>
<dbReference type="Pfam" id="PF17676">
    <property type="entry name" value="Peptidase_S66C"/>
    <property type="match status" value="1"/>
</dbReference>
<dbReference type="PANTHER" id="PTHR30237:SF2">
    <property type="entry name" value="MUREIN TETRAPEPTIDE CARBOXYPEPTIDASE"/>
    <property type="match status" value="1"/>
</dbReference>
<evidence type="ECO:0000256" key="3">
    <source>
        <dbReference type="ARBA" id="ARBA00022670"/>
    </source>
</evidence>
<evidence type="ECO:0000256" key="1">
    <source>
        <dbReference type="ARBA" id="ARBA00010233"/>
    </source>
</evidence>
<dbReference type="EMBL" id="JACOGK010000006">
    <property type="protein sequence ID" value="MBC3536215.1"/>
    <property type="molecule type" value="Genomic_DNA"/>
</dbReference>
<dbReference type="SUPFAM" id="SSF52317">
    <property type="entry name" value="Class I glutamine amidotransferase-like"/>
    <property type="match status" value="1"/>
</dbReference>
<feature type="domain" description="LD-carboxypeptidase C-terminal" evidence="7">
    <location>
        <begin position="179"/>
        <end position="295"/>
    </location>
</feature>
<evidence type="ECO:0000313" key="9">
    <source>
        <dbReference type="Proteomes" id="UP000606870"/>
    </source>
</evidence>
<dbReference type="Gene3D" id="3.50.30.60">
    <property type="entry name" value="LD-carboxypeptidase A C-terminal domain-like"/>
    <property type="match status" value="1"/>
</dbReference>
<dbReference type="InterPro" id="IPR027478">
    <property type="entry name" value="LdcA_N"/>
</dbReference>
<dbReference type="Pfam" id="PF02016">
    <property type="entry name" value="Peptidase_S66"/>
    <property type="match status" value="1"/>
</dbReference>
<comment type="caution">
    <text evidence="8">The sequence shown here is derived from an EMBL/GenBank/DDBJ whole genome shotgun (WGS) entry which is preliminary data.</text>
</comment>
<dbReference type="PANTHER" id="PTHR30237">
    <property type="entry name" value="MURAMOYLTETRAPEPTIDE CARBOXYPEPTIDASE"/>
    <property type="match status" value="1"/>
</dbReference>
<dbReference type="InterPro" id="IPR027461">
    <property type="entry name" value="Carboxypeptidase_A_C_sf"/>
</dbReference>
<name>A0ABR6VFY8_9FIRM</name>
<dbReference type="InterPro" id="IPR029062">
    <property type="entry name" value="Class_I_gatase-like"/>
</dbReference>
<evidence type="ECO:0000259" key="7">
    <source>
        <dbReference type="Pfam" id="PF17676"/>
    </source>
</evidence>
<dbReference type="Gene3D" id="3.40.50.10740">
    <property type="entry name" value="Class I glutamine amidotransferase-like"/>
    <property type="match status" value="1"/>
</dbReference>
<keyword evidence="2" id="KW-0121">Carboxypeptidase</keyword>
<evidence type="ECO:0000256" key="2">
    <source>
        <dbReference type="ARBA" id="ARBA00022645"/>
    </source>
</evidence>
<accession>A0ABR6VFY8</accession>
<protein>
    <submittedName>
        <fullName evidence="8">LD-carboxypeptidase</fullName>
    </submittedName>
</protein>
<keyword evidence="9" id="KW-1185">Reference proteome</keyword>